<feature type="domain" description="HTH OST-type" evidence="2">
    <location>
        <begin position="937"/>
        <end position="1015"/>
    </location>
</feature>
<dbReference type="InterPro" id="IPR025605">
    <property type="entry name" value="OST-HTH/LOTUS_dom"/>
</dbReference>
<dbReference type="EMBL" id="CP108084">
    <property type="protein sequence ID" value="WUP51919.1"/>
    <property type="molecule type" value="Genomic_DNA"/>
</dbReference>
<accession>A0ABZ1SD39</accession>
<reference evidence="3" key="1">
    <citation type="submission" date="2022-10" db="EMBL/GenBank/DDBJ databases">
        <title>The complete genomes of actinobacterial strains from the NBC collection.</title>
        <authorList>
            <person name="Joergensen T.S."/>
            <person name="Alvarez Arevalo M."/>
            <person name="Sterndorff E.B."/>
            <person name="Faurdal D."/>
            <person name="Vuksanovic O."/>
            <person name="Mourched A.-S."/>
            <person name="Charusanti P."/>
            <person name="Shaw S."/>
            <person name="Blin K."/>
            <person name="Weber T."/>
        </authorList>
    </citation>
    <scope>NUCLEOTIDE SEQUENCE</scope>
    <source>
        <strain evidence="3">NBC_00256</strain>
    </source>
</reference>
<dbReference type="Proteomes" id="UP001432190">
    <property type="component" value="Chromosome"/>
</dbReference>
<protein>
    <recommendedName>
        <fullName evidence="2">HTH OST-type domain-containing protein</fullName>
    </recommendedName>
</protein>
<dbReference type="InterPro" id="IPR059206">
    <property type="entry name" value="Sll1717-like"/>
</dbReference>
<feature type="compositionally biased region" description="Basic residues" evidence="1">
    <location>
        <begin position="551"/>
        <end position="564"/>
    </location>
</feature>
<feature type="compositionally biased region" description="Low complexity" evidence="1">
    <location>
        <begin position="539"/>
        <end position="548"/>
    </location>
</feature>
<dbReference type="PROSITE" id="PS51644">
    <property type="entry name" value="HTH_OST"/>
    <property type="match status" value="1"/>
</dbReference>
<dbReference type="RefSeq" id="WP_328853029.1">
    <property type="nucleotide sequence ID" value="NZ_CP108084.1"/>
</dbReference>
<feature type="compositionally biased region" description="Low complexity" evidence="1">
    <location>
        <begin position="912"/>
        <end position="922"/>
    </location>
</feature>
<evidence type="ECO:0000313" key="3">
    <source>
        <dbReference type="EMBL" id="WUP51919.1"/>
    </source>
</evidence>
<feature type="region of interest" description="Disordered" evidence="1">
    <location>
        <begin position="502"/>
        <end position="581"/>
    </location>
</feature>
<proteinExistence type="predicted"/>
<gene>
    <name evidence="3" type="ORF">OG994_10555</name>
</gene>
<keyword evidence="4" id="KW-1185">Reference proteome</keyword>
<sequence>MTDQGGLHIGPIGTLRFGQDVAEHDERLDSYFLRTGTYWALVHDDVDLVIGAKGTGKSAIARFLSKADVDIEQLNDVIIMPAFNIRGSILFKRLINQVDADDEGIYRDIFLAYMVGLAGNYLVKTFSDTADVAALEEGIRSCGLMVDEPSPHSVWRRVLSRIRPQLGTTIVVSDGDGSPGAPNRQASGDALLVSLDTLEGLLDLIYAALERLNLRMWILFDRLDEAFPDRRDVEVAALRGLLRAHLDVCSFGMRLRPKLFLRLDIFDRITQKEGFVNATHLRTTRITWDSDAILHMIALRVTAGAEQQELVSPAVKDMLTTSTGRRRLCRSLFPRRMENLDPLVWLLLVTVDATREFNPRNVLTLLRSAQLAEIQIAMRDRAGMSARRDTFVLSPRALQQGYRQLSLARMQDTLYAESTIARTYIEKLRGRAVRFTQAEIAERLGVTGEELEEVLRVLRYIGFLRKNEGVFIVPPLYRPAFFVSIHGAELRLGAAEADEMTGLAEPEETARPDDDPAAGTVGGAPDEVGEPRDDDGEAAADAPAPEAATSAKRRRRGRRPKRRGSSRDELVPTNTPSEIGDQLDFAQELGDALGSDEAMVGLPAGDSPVSLGVGDRSGGASAPAGPTSSLVARTGAWAVGQARELGEQGDPVGGFHLLHPGHTGHDGAACVAADLAYLSCDESTIDLAVEMLRNGGAERSWPARARLLVLELMRNHLDEAQALVVSAAKRYLQEIAIGVVRMVSQVPEREAQFWQTSLAFISGPDAPVSSLRPLWPILAASRVMPIGRHSWERGLGNVTGDVEELRNQIWTRELWSLTIRHIEGFLHAYAKGGPMSTAPVLLPYQILSCACVLESAGRLSPALRAGIARSLGTHLEGTDLRNRERFLEWVQYAPLVLEVEMPVGPGPGAGTGQRRNVPRQGGRNNGGGWRGQSRNVPDQELCDFVVRVVQDGLFEGRPGMLLSEMGNRLLARSPGFNYRALGYTSLLDFVNAVSEADNRIVIQKTAENQPYVVLG</sequence>
<evidence type="ECO:0000313" key="4">
    <source>
        <dbReference type="Proteomes" id="UP001432190"/>
    </source>
</evidence>
<name>A0ABZ1SD39_9ACTN</name>
<organism evidence="3 4">
    <name type="scientific">Micromonospora globbae</name>
    <dbReference type="NCBI Taxonomy" id="1894969"/>
    <lineage>
        <taxon>Bacteria</taxon>
        <taxon>Bacillati</taxon>
        <taxon>Actinomycetota</taxon>
        <taxon>Actinomycetes</taxon>
        <taxon>Micromonosporales</taxon>
        <taxon>Micromonosporaceae</taxon>
        <taxon>Micromonospora</taxon>
    </lineage>
</organism>
<evidence type="ECO:0000259" key="2">
    <source>
        <dbReference type="PROSITE" id="PS51644"/>
    </source>
</evidence>
<dbReference type="NCBIfam" id="NF047389">
    <property type="entry name" value="ATPase_Sll1717"/>
    <property type="match status" value="1"/>
</dbReference>
<evidence type="ECO:0000256" key="1">
    <source>
        <dbReference type="SAM" id="MobiDB-lite"/>
    </source>
</evidence>
<feature type="region of interest" description="Disordered" evidence="1">
    <location>
        <begin position="904"/>
        <end position="935"/>
    </location>
</feature>